<evidence type="ECO:0000313" key="9">
    <source>
        <dbReference type="EMBL" id="UYV70659.1"/>
    </source>
</evidence>
<dbReference type="SUPFAM" id="SSF53098">
    <property type="entry name" value="Ribonuclease H-like"/>
    <property type="match status" value="2"/>
</dbReference>
<feature type="region of interest" description="Disordered" evidence="6">
    <location>
        <begin position="1714"/>
        <end position="1753"/>
    </location>
</feature>
<keyword evidence="4" id="KW-0378">Hydrolase</keyword>
<feature type="region of interest" description="Disordered" evidence="6">
    <location>
        <begin position="2111"/>
        <end position="2166"/>
    </location>
</feature>
<feature type="domain" description="CCHC-type" evidence="7">
    <location>
        <begin position="219"/>
        <end position="233"/>
    </location>
</feature>
<feature type="compositionally biased region" description="Polar residues" evidence="6">
    <location>
        <begin position="250"/>
        <end position="264"/>
    </location>
</feature>
<feature type="compositionally biased region" description="Basic and acidic residues" evidence="6">
    <location>
        <begin position="2157"/>
        <end position="2166"/>
    </location>
</feature>
<keyword evidence="2" id="KW-0479">Metal-binding</keyword>
<evidence type="ECO:0000256" key="6">
    <source>
        <dbReference type="SAM" id="MobiDB-lite"/>
    </source>
</evidence>
<accession>A0ABY6KQ09</accession>
<feature type="compositionally biased region" description="Polar residues" evidence="6">
    <location>
        <begin position="1739"/>
        <end position="1753"/>
    </location>
</feature>
<proteinExistence type="predicted"/>
<sequence length="2195" mass="252359">MNRIEPLTSSNYHIWALKISAILRSKKLFKKVIESPKPNHGMVDSKEEEFFKEWEDKNDEAFGIIIVNLSPEQAGIFIGETNATTVWDELKRIHTGNIEDKIIDIGLELKNIQMRNNEGIEAYITRARNIASRSANLGQPISPREMVYHVVRGLLPKFENIAAVLRPQRSASLEEVFQALQEEEMRLNSMGFPKEGQYEKAFKARNDRGIQRTCKFEGKCHTCGKFGHMSRNCWHRQDKANFNKPKGKYPQNNMQTKSSSSGKNNSREHANVANGSTNTEHAFTSAEMIYSSSHLPEEDAHIWNLDSGCTSHMSPREDWLINKIPIDSEINLAEEERFIKAEAQDDVKLSTYTSEGKQDICITDVLYVPRLKSNLLSVRCLVNNGNKVYFEKGIAKIYNCKGDLIAEANEEDRMFIIKTLPRNLLSNKDNCLKAEDKCSAKTMWHRRLGHLNEEYLDKMMKNNMVKGLNFDCQHLEKCEPCILGKLTQNPFKAIENNHSERPLELIHMDLCGPMPTKSLGGANYLNEGIHHQRTVPYSPQSNGIAERTNRTLLDWARTMLFDAKLPTEFWAEAIATAAYLKNCTPTKNDNMKTPIEKWTGHKPSVAHLKIFGSLAYYYIPKNQRNKFDSRARKGIFTGYSRQRKAYRIYDPQDGKIHEVQTVKFDENSKGSDLLTSNVFDQHVQDHIIYRNEQHESDFFQITHTMGSTPEELNTPDNPEPIPESLGLPRKPGRIAGRTNEDIQAKHLINLQEQEERLRASGVRRSERIKERNAANVTELFSTSMNIPKTYREAMNTPFSDQWKEAMEEEFHSLTSHNVWTLVPKPENENLIKGKWIFNIKMNPDGSIDKRKARFVAMGHNQKPGIDYEESFAPVMKLDSLRTLIAIASQQNMKIEQYDVKTAYINAELKDDVYLEQPEGFVQAGQENKVCKLNRSLYGLPQSGRCWNEKINPIFNDIGLRRLESEPCAYILQEEEKTLIIGIYVDDFLIIGSDSTIINRIVKQLDKQIVIVRKEKPIFFLGIKIEEKENCFELSQEAYVEKILKKFNLEECNPVKTPGDLNQDLDNHPDSSPVDPKLYQEMIGSLMYLSVGTRPDITFYVSQLSQYNKDPKVIHLTALKRIYRYLKGTKSYKLCFDRIRGKIEVFTDASWSSTKDSKSFSGYLTKLGSSLLSWKSQKQPLVALSTCEAELMAICEGTKELKWFMNFLSEIGHQSCVEIPLVLKTDSKSAIDWIKGTSHHCRTKHINRKYFFVKDEVSKGNLRISFVNSEAQEADLLTKRLPGDRIQRLLVNMGLLLGPNFDLLTKEGRETLKCKNEELLEFIVDSGSTSHMINSKKFLLDEVDCNSKISIEKKEETLIAKSVGKIQGKKCDLKEVMFVPNLTNNLLSVSAITRNKGKVVFEDEKVFVVKNGKKVLEGEKQENGLYTINIETENPEIEESHLTATQNEEMLKWHRKMGHISFSSLKQLKSMVNGINIEKLSQDEICETCIKAKQIHRVSSLFNYPNREPINDYTHFCHVYLLQNKYEVKGYLKEFITEAENQMNLKVSKIRCDNGGEYVNEDIKSWCKAKGIIMDLTIPHSPQLNGKAERLNRTLMEKTRALLIDSGVEKYMWGEAVRVSAYLLNRSPTQELEKTPAELWFNKRPNLSNLQLFGCEAYVNTLKHIKKLEDRSKKYTFIGYAPNGYRLWDEQSKRIFTARDVIFLDKGCINKEEKIPIVEPEEESEDQLELNEEPKDIPTKPSTSKYNLRPRSSLQTPSRYEEFYLEQDGTTESALLTYSEAISGPNQEKWKKAIKEEKESLAKNEVWEIVKENEASNKKILTSKWLFKVKEDGRYKARLVVRGFEQEAGIDYDETFSPVISTVSLRIYFALMAKRRFVFKTFDIKTAFLYGFLDEEIYVQLPEGYKGNIWPNVKRIFFNLPDEKENYEQTKMALDKYFTPHKNVVTERFKFRQRVQKDDESIDNYLISLRNAKHLKHVPTQETNQDISDLIPEESQENLSSDSTRIEHLNSSDVQIPDDNSSNQDKDTSLNRPSSSRTGSTFNPVVSDRLDAEALHQLPPEVSPPLPTTKEPVITRSRTGRDQHEQLPELPSGREQLSLDDHRTDFTHRAHYQHSVHHHERGGFGRGGPDPRYTQPAAGAGPESRPGDQDQGGSSGHTEQEHLPYCREHLQVQRQLHVLGLRHLPELHRNHLSDLS</sequence>
<dbReference type="InterPro" id="IPR043502">
    <property type="entry name" value="DNA/RNA_pol_sf"/>
</dbReference>
<dbReference type="Pfam" id="PF13976">
    <property type="entry name" value="gag_pre-integrs"/>
    <property type="match status" value="2"/>
</dbReference>
<evidence type="ECO:0000313" key="10">
    <source>
        <dbReference type="Proteomes" id="UP001235939"/>
    </source>
</evidence>
<organism evidence="9 10">
    <name type="scientific">Cordylochernes scorpioides</name>
    <dbReference type="NCBI Taxonomy" id="51811"/>
    <lineage>
        <taxon>Eukaryota</taxon>
        <taxon>Metazoa</taxon>
        <taxon>Ecdysozoa</taxon>
        <taxon>Arthropoda</taxon>
        <taxon>Chelicerata</taxon>
        <taxon>Arachnida</taxon>
        <taxon>Pseudoscorpiones</taxon>
        <taxon>Cheliferoidea</taxon>
        <taxon>Chernetidae</taxon>
        <taxon>Cordylochernes</taxon>
    </lineage>
</organism>
<evidence type="ECO:0000256" key="5">
    <source>
        <dbReference type="PROSITE-ProRule" id="PRU00047"/>
    </source>
</evidence>
<dbReference type="PANTHER" id="PTHR42648">
    <property type="entry name" value="TRANSPOSASE, PUTATIVE-RELATED"/>
    <property type="match status" value="1"/>
</dbReference>
<dbReference type="PANTHER" id="PTHR42648:SF28">
    <property type="entry name" value="TRANSPOSON-ENCODED PROTEIN WITH RIBONUCLEASE H-LIKE AND RETROVIRUS ZINC FINGER-LIKE DOMAINS"/>
    <property type="match status" value="1"/>
</dbReference>
<dbReference type="InterPro" id="IPR012337">
    <property type="entry name" value="RNaseH-like_sf"/>
</dbReference>
<dbReference type="Proteomes" id="UP001235939">
    <property type="component" value="Chromosome 08"/>
</dbReference>
<dbReference type="InterPro" id="IPR001584">
    <property type="entry name" value="Integrase_cat-core"/>
</dbReference>
<dbReference type="CDD" id="cd09272">
    <property type="entry name" value="RNase_HI_RT_Ty1"/>
    <property type="match status" value="1"/>
</dbReference>
<dbReference type="InterPro" id="IPR025724">
    <property type="entry name" value="GAG-pre-integrase_dom"/>
</dbReference>
<dbReference type="Pfam" id="PF22936">
    <property type="entry name" value="Pol_BBD"/>
    <property type="match status" value="2"/>
</dbReference>
<dbReference type="InterPro" id="IPR039537">
    <property type="entry name" value="Retrotran_Ty1/copia-like"/>
</dbReference>
<reference evidence="9 10" key="1">
    <citation type="submission" date="2022-01" db="EMBL/GenBank/DDBJ databases">
        <title>A chromosomal length assembly of Cordylochernes scorpioides.</title>
        <authorList>
            <person name="Zeh D."/>
            <person name="Zeh J."/>
        </authorList>
    </citation>
    <scope>NUCLEOTIDE SEQUENCE [LARGE SCALE GENOMIC DNA]</scope>
    <source>
        <strain evidence="9">IN4F17</strain>
        <tissue evidence="9">Whole Body</tissue>
    </source>
</reference>
<evidence type="ECO:0000259" key="8">
    <source>
        <dbReference type="PROSITE" id="PS50994"/>
    </source>
</evidence>
<dbReference type="InterPro" id="IPR054722">
    <property type="entry name" value="PolX-like_BBD"/>
</dbReference>
<dbReference type="Pfam" id="PF14223">
    <property type="entry name" value="Retrotran_gag_2"/>
    <property type="match status" value="1"/>
</dbReference>
<feature type="domain" description="Integrase catalytic" evidence="8">
    <location>
        <begin position="1549"/>
        <end position="1643"/>
    </location>
</feature>
<evidence type="ECO:0000256" key="3">
    <source>
        <dbReference type="ARBA" id="ARBA00022750"/>
    </source>
</evidence>
<feature type="region of interest" description="Disordered" evidence="6">
    <location>
        <begin position="708"/>
        <end position="735"/>
    </location>
</feature>
<dbReference type="Pfam" id="PF07727">
    <property type="entry name" value="RVT_2"/>
    <property type="match status" value="2"/>
</dbReference>
<dbReference type="Pfam" id="PF25597">
    <property type="entry name" value="SH3_retrovirus"/>
    <property type="match status" value="2"/>
</dbReference>
<dbReference type="SUPFAM" id="SSF56672">
    <property type="entry name" value="DNA/RNA polymerases"/>
    <property type="match status" value="1"/>
</dbReference>
<feature type="compositionally biased region" description="Polar residues" evidence="6">
    <location>
        <begin position="2010"/>
        <end position="2022"/>
    </location>
</feature>
<dbReference type="InterPro" id="IPR013103">
    <property type="entry name" value="RVT_2"/>
</dbReference>
<dbReference type="InterPro" id="IPR036397">
    <property type="entry name" value="RNaseH_sf"/>
</dbReference>
<feature type="compositionally biased region" description="Acidic residues" evidence="6">
    <location>
        <begin position="1718"/>
        <end position="1730"/>
    </location>
</feature>
<keyword evidence="1" id="KW-0645">Protease</keyword>
<evidence type="ECO:0000256" key="1">
    <source>
        <dbReference type="ARBA" id="ARBA00022670"/>
    </source>
</evidence>
<dbReference type="InterPro" id="IPR001878">
    <property type="entry name" value="Znf_CCHC"/>
</dbReference>
<dbReference type="EMBL" id="CP092870">
    <property type="protein sequence ID" value="UYV70659.1"/>
    <property type="molecule type" value="Genomic_DNA"/>
</dbReference>
<feature type="region of interest" description="Disordered" evidence="6">
    <location>
        <begin position="239"/>
        <end position="277"/>
    </location>
</feature>
<keyword evidence="10" id="KW-1185">Reference proteome</keyword>
<feature type="compositionally biased region" description="Polar residues" evidence="6">
    <location>
        <begin position="2029"/>
        <end position="2043"/>
    </location>
</feature>
<dbReference type="Gene3D" id="3.30.420.10">
    <property type="entry name" value="Ribonuclease H-like superfamily/Ribonuclease H"/>
    <property type="match status" value="3"/>
</dbReference>
<evidence type="ECO:0000256" key="4">
    <source>
        <dbReference type="ARBA" id="ARBA00022801"/>
    </source>
</evidence>
<feature type="region of interest" description="Disordered" evidence="6">
    <location>
        <begin position="2055"/>
        <end position="2096"/>
    </location>
</feature>
<name>A0ABY6KQ09_9ARAC</name>
<evidence type="ECO:0008006" key="11">
    <source>
        <dbReference type="Google" id="ProtNLM"/>
    </source>
</evidence>
<feature type="region of interest" description="Disordered" evidence="6">
    <location>
        <begin position="1976"/>
        <end position="2043"/>
    </location>
</feature>
<evidence type="ECO:0000256" key="2">
    <source>
        <dbReference type="ARBA" id="ARBA00022723"/>
    </source>
</evidence>
<dbReference type="SMART" id="SM00343">
    <property type="entry name" value="ZnF_C2HC"/>
    <property type="match status" value="1"/>
</dbReference>
<keyword evidence="5" id="KW-0863">Zinc-finger</keyword>
<keyword evidence="5" id="KW-0862">Zinc</keyword>
<dbReference type="InterPro" id="IPR057670">
    <property type="entry name" value="SH3_retrovirus"/>
</dbReference>
<dbReference type="PROSITE" id="PS50994">
    <property type="entry name" value="INTEGRASE"/>
    <property type="match status" value="2"/>
</dbReference>
<dbReference type="PROSITE" id="PS50158">
    <property type="entry name" value="ZF_CCHC"/>
    <property type="match status" value="1"/>
</dbReference>
<evidence type="ECO:0000259" key="7">
    <source>
        <dbReference type="PROSITE" id="PS50158"/>
    </source>
</evidence>
<keyword evidence="3" id="KW-0064">Aspartyl protease</keyword>
<gene>
    <name evidence="9" type="ORF">LAZ67_8000192</name>
</gene>
<protein>
    <recommendedName>
        <fullName evidence="11">Retrovirus-related Pol polyprotein from transposon TNT 1-94</fullName>
    </recommendedName>
</protein>
<feature type="non-terminal residue" evidence="9">
    <location>
        <position position="1"/>
    </location>
</feature>
<feature type="domain" description="Integrase catalytic" evidence="8">
    <location>
        <begin position="528"/>
        <end position="602"/>
    </location>
</feature>